<sequence length="95" mass="10384">MTTSRMMKAEDAGGDLRELEDAAAEVDLSFGYQGQPAGLPTFSRMISVGGIIMNKAHALAQHFKYKKSAASTDRLRRVKDEAFYAAKESSGFYDA</sequence>
<dbReference type="AlphaFoldDB" id="R7RVH5"/>
<dbReference type="Proteomes" id="UP000053927">
    <property type="component" value="Unassembled WGS sequence"/>
</dbReference>
<name>R7RVH5_STEHR</name>
<protein>
    <submittedName>
        <fullName evidence="1">Uncharacterized protein</fullName>
    </submittedName>
</protein>
<dbReference type="EMBL" id="JH687447">
    <property type="protein sequence ID" value="EIM79014.1"/>
    <property type="molecule type" value="Genomic_DNA"/>
</dbReference>
<evidence type="ECO:0000313" key="1">
    <source>
        <dbReference type="EMBL" id="EIM79014.1"/>
    </source>
</evidence>
<reference evidence="2" key="1">
    <citation type="journal article" date="2012" name="Science">
        <title>The Paleozoic origin of enzymatic lignin decomposition reconstructed from 31 fungal genomes.</title>
        <authorList>
            <person name="Floudas D."/>
            <person name="Binder M."/>
            <person name="Riley R."/>
            <person name="Barry K."/>
            <person name="Blanchette R.A."/>
            <person name="Henrissat B."/>
            <person name="Martinez A.T."/>
            <person name="Otillar R."/>
            <person name="Spatafora J.W."/>
            <person name="Yadav J.S."/>
            <person name="Aerts A."/>
            <person name="Benoit I."/>
            <person name="Boyd A."/>
            <person name="Carlson A."/>
            <person name="Copeland A."/>
            <person name="Coutinho P.M."/>
            <person name="de Vries R.P."/>
            <person name="Ferreira P."/>
            <person name="Findley K."/>
            <person name="Foster B."/>
            <person name="Gaskell J."/>
            <person name="Glotzer D."/>
            <person name="Gorecki P."/>
            <person name="Heitman J."/>
            <person name="Hesse C."/>
            <person name="Hori C."/>
            <person name="Igarashi K."/>
            <person name="Jurgens J.A."/>
            <person name="Kallen N."/>
            <person name="Kersten P."/>
            <person name="Kohler A."/>
            <person name="Kuees U."/>
            <person name="Kumar T.K.A."/>
            <person name="Kuo A."/>
            <person name="LaButti K."/>
            <person name="Larrondo L.F."/>
            <person name="Lindquist E."/>
            <person name="Ling A."/>
            <person name="Lombard V."/>
            <person name="Lucas S."/>
            <person name="Lundell T."/>
            <person name="Martin R."/>
            <person name="McLaughlin D.J."/>
            <person name="Morgenstern I."/>
            <person name="Morin E."/>
            <person name="Murat C."/>
            <person name="Nagy L.G."/>
            <person name="Nolan M."/>
            <person name="Ohm R.A."/>
            <person name="Patyshakuliyeva A."/>
            <person name="Rokas A."/>
            <person name="Ruiz-Duenas F.J."/>
            <person name="Sabat G."/>
            <person name="Salamov A."/>
            <person name="Samejima M."/>
            <person name="Schmutz J."/>
            <person name="Slot J.C."/>
            <person name="St John F."/>
            <person name="Stenlid J."/>
            <person name="Sun H."/>
            <person name="Sun S."/>
            <person name="Syed K."/>
            <person name="Tsang A."/>
            <person name="Wiebenga A."/>
            <person name="Young D."/>
            <person name="Pisabarro A."/>
            <person name="Eastwood D.C."/>
            <person name="Martin F."/>
            <person name="Cullen D."/>
            <person name="Grigoriev I.V."/>
            <person name="Hibbett D.S."/>
        </authorList>
    </citation>
    <scope>NUCLEOTIDE SEQUENCE [LARGE SCALE GENOMIC DNA]</scope>
    <source>
        <strain evidence="2">FP-91666</strain>
    </source>
</reference>
<proteinExistence type="predicted"/>
<dbReference type="RefSeq" id="XP_007311887.1">
    <property type="nucleotide sequence ID" value="XM_007311825.1"/>
</dbReference>
<dbReference type="OrthoDB" id="3241874at2759"/>
<accession>R7RVH5</accession>
<gene>
    <name evidence="1" type="ORF">STEHIDRAFT_164095</name>
</gene>
<evidence type="ECO:0000313" key="2">
    <source>
        <dbReference type="Proteomes" id="UP000053927"/>
    </source>
</evidence>
<dbReference type="KEGG" id="shs:STEHIDRAFT_164095"/>
<dbReference type="GeneID" id="18802532"/>
<organism evidence="1 2">
    <name type="scientific">Stereum hirsutum (strain FP-91666)</name>
    <name type="common">White-rot fungus</name>
    <dbReference type="NCBI Taxonomy" id="721885"/>
    <lineage>
        <taxon>Eukaryota</taxon>
        <taxon>Fungi</taxon>
        <taxon>Dikarya</taxon>
        <taxon>Basidiomycota</taxon>
        <taxon>Agaricomycotina</taxon>
        <taxon>Agaricomycetes</taxon>
        <taxon>Russulales</taxon>
        <taxon>Stereaceae</taxon>
        <taxon>Stereum</taxon>
    </lineage>
</organism>
<keyword evidence="2" id="KW-1185">Reference proteome</keyword>